<keyword evidence="7 9" id="KW-0472">Membrane</keyword>
<evidence type="ECO:0000256" key="5">
    <source>
        <dbReference type="ARBA" id="ARBA00022840"/>
    </source>
</evidence>
<dbReference type="InterPro" id="IPR013525">
    <property type="entry name" value="ABC2_TM"/>
</dbReference>
<dbReference type="SUPFAM" id="SSF49879">
    <property type="entry name" value="SMAD/FHA domain"/>
    <property type="match status" value="2"/>
</dbReference>
<reference evidence="12 13" key="1">
    <citation type="submission" date="2020-08" db="EMBL/GenBank/DDBJ databases">
        <title>Genome public.</title>
        <authorList>
            <person name="Liu C."/>
            <person name="Sun Q."/>
        </authorList>
    </citation>
    <scope>NUCLEOTIDE SEQUENCE [LARGE SCALE GENOMIC DNA]</scope>
    <source>
        <strain evidence="12 13">BX3</strain>
    </source>
</reference>
<evidence type="ECO:0000256" key="4">
    <source>
        <dbReference type="ARBA" id="ARBA00022741"/>
    </source>
</evidence>
<comment type="subcellular location">
    <subcellularLocation>
        <location evidence="1">Membrane</location>
        <topology evidence="1">Multi-pass membrane protein</topology>
    </subcellularLocation>
</comment>
<evidence type="ECO:0000256" key="3">
    <source>
        <dbReference type="ARBA" id="ARBA00022692"/>
    </source>
</evidence>
<feature type="transmembrane region" description="Helical" evidence="9">
    <location>
        <begin position="613"/>
        <end position="640"/>
    </location>
</feature>
<feature type="transmembrane region" description="Helical" evidence="9">
    <location>
        <begin position="660"/>
        <end position="682"/>
    </location>
</feature>
<dbReference type="PROSITE" id="PS00211">
    <property type="entry name" value="ABC_TRANSPORTER_1"/>
    <property type="match status" value="1"/>
</dbReference>
<dbReference type="SMART" id="SM00240">
    <property type="entry name" value="FHA"/>
    <property type="match status" value="2"/>
</dbReference>
<evidence type="ECO:0000256" key="8">
    <source>
        <dbReference type="PROSITE-ProRule" id="PRU00182"/>
    </source>
</evidence>
<keyword evidence="8" id="KW-0694">RNA-binding</keyword>
<evidence type="ECO:0000256" key="1">
    <source>
        <dbReference type="ARBA" id="ARBA00004141"/>
    </source>
</evidence>
<accession>A0ABR7MUP6</accession>
<dbReference type="InterPro" id="IPR000253">
    <property type="entry name" value="FHA_dom"/>
</dbReference>
<dbReference type="Pfam" id="PF00005">
    <property type="entry name" value="ABC_tran"/>
    <property type="match status" value="1"/>
</dbReference>
<evidence type="ECO:0000259" key="11">
    <source>
        <dbReference type="PROSITE" id="PS50893"/>
    </source>
</evidence>
<dbReference type="Gene3D" id="2.60.200.20">
    <property type="match status" value="2"/>
</dbReference>
<proteinExistence type="predicted"/>
<dbReference type="SUPFAM" id="SSF52540">
    <property type="entry name" value="P-loop containing nucleoside triphosphate hydrolases"/>
    <property type="match status" value="1"/>
</dbReference>
<feature type="transmembrane region" description="Helical" evidence="9">
    <location>
        <begin position="689"/>
        <end position="707"/>
    </location>
</feature>
<dbReference type="InterPro" id="IPR017871">
    <property type="entry name" value="ABC_transporter-like_CS"/>
</dbReference>
<dbReference type="InterPro" id="IPR050352">
    <property type="entry name" value="ABCG_transporters"/>
</dbReference>
<dbReference type="PROSITE" id="PS50889">
    <property type="entry name" value="S4"/>
    <property type="match status" value="1"/>
</dbReference>
<dbReference type="SMART" id="SM00382">
    <property type="entry name" value="AAA"/>
    <property type="match status" value="1"/>
</dbReference>
<keyword evidence="2" id="KW-0813">Transport</keyword>
<dbReference type="PANTHER" id="PTHR48041:SF139">
    <property type="entry name" value="PROTEIN SCARLET"/>
    <property type="match status" value="1"/>
</dbReference>
<dbReference type="InterPro" id="IPR003593">
    <property type="entry name" value="AAA+_ATPase"/>
</dbReference>
<keyword evidence="6 9" id="KW-1133">Transmembrane helix</keyword>
<evidence type="ECO:0000313" key="13">
    <source>
        <dbReference type="Proteomes" id="UP000637513"/>
    </source>
</evidence>
<evidence type="ECO:0000259" key="10">
    <source>
        <dbReference type="PROSITE" id="PS50006"/>
    </source>
</evidence>
<dbReference type="PROSITE" id="PS50893">
    <property type="entry name" value="ABC_TRANSPORTER_2"/>
    <property type="match status" value="1"/>
</dbReference>
<dbReference type="RefSeq" id="WP_249304637.1">
    <property type="nucleotide sequence ID" value="NZ_JACRSW010000027.1"/>
</dbReference>
<evidence type="ECO:0000256" key="6">
    <source>
        <dbReference type="ARBA" id="ARBA00022989"/>
    </source>
</evidence>
<protein>
    <submittedName>
        <fullName evidence="12">ATP-binding cassette domain-containing protein</fullName>
    </submittedName>
</protein>
<dbReference type="InterPro" id="IPR027417">
    <property type="entry name" value="P-loop_NTPase"/>
</dbReference>
<keyword evidence="5 12" id="KW-0067">ATP-binding</keyword>
<dbReference type="Pfam" id="PF00498">
    <property type="entry name" value="FHA"/>
    <property type="match status" value="2"/>
</dbReference>
<dbReference type="PANTHER" id="PTHR48041">
    <property type="entry name" value="ABC TRANSPORTER G FAMILY MEMBER 28"/>
    <property type="match status" value="1"/>
</dbReference>
<evidence type="ECO:0000256" key="9">
    <source>
        <dbReference type="SAM" id="Phobius"/>
    </source>
</evidence>
<feature type="domain" description="FHA" evidence="10">
    <location>
        <begin position="154"/>
        <end position="203"/>
    </location>
</feature>
<dbReference type="Gene3D" id="3.40.50.300">
    <property type="entry name" value="P-loop containing nucleotide triphosphate hydrolases"/>
    <property type="match status" value="1"/>
</dbReference>
<gene>
    <name evidence="12" type="ORF">H8700_07035</name>
</gene>
<dbReference type="GO" id="GO:0005524">
    <property type="term" value="F:ATP binding"/>
    <property type="evidence" value="ECO:0007669"/>
    <property type="project" value="UniProtKB-KW"/>
</dbReference>
<dbReference type="InterPro" id="IPR008984">
    <property type="entry name" value="SMAD_FHA_dom_sf"/>
</dbReference>
<sequence length="790" mass="88325">MAKIEQLEPTTYLGNINSTDTRQANRLIILANGEMYEYDLSLFDKDRLYFGCDEANCDITIPAGNVVSPVHGKIKMTGSDMYIADMGSTTGTWILENNTYIRMDAKRYYHKNAADMILRIESPDHNTGASVAMIFTNSENKSAWKCVPLQEGITTIGRDPRNTIALDSSSFSRKHAAIKKEYGQYMIADYSSTNGVYVNGERVMGSCQVGEKDLIQIANSLFFILNGQLLYQNAMNGISLSMQNVDKIVGSNKNRKKILDRVFCDIGSNEFVAIIGGSGAGKTTVMNAMSGFDSEITGKIFCNGIDLQKNFNTMKNMIGFVPQQDIIYENLTLKKMLYYTAKMKMPPDTSKSEMLLRITKVLQMVDLEEHAQTYIRKLSGGQKKRASIAVEMLADPGLFFLDEPTSGLDPDTEQSLMHTLAKLSKTEGKTIIMVTHTTQSIHLCDKVIFMGPGGKICYCGAPSEITSYFGKKDLVEVYDELAGNVDSWNRLYLQNYIEEYRQKAQTPQERPTPKKAAKQVSAIKQLGVLTARYFELIWNDKQRLTLLLMQPLLIALLLKVVAKSETFKVFGATQSIMFALSCSGIWIGLFNTIQEICKERPILKREYMGNLRLWTYIISKYIVQGVICLTQATILTTVFLCLMKHAPKKALFMPTPQLEIWVTMFLTIYASAAMGLIVSAVVRNGDRAMAIAPFVLIIQLLFSGVLFELKGMSKKISLVTVSRWAMEGLGNITNLNALDSGIPNQPVQHNDFYNRGLGHLAHTWEILGVVAVICGIISVIMLHNLKKDRR</sequence>
<evidence type="ECO:0000256" key="2">
    <source>
        <dbReference type="ARBA" id="ARBA00022448"/>
    </source>
</evidence>
<evidence type="ECO:0000256" key="7">
    <source>
        <dbReference type="ARBA" id="ARBA00023136"/>
    </source>
</evidence>
<feature type="transmembrane region" description="Helical" evidence="9">
    <location>
        <begin position="574"/>
        <end position="593"/>
    </location>
</feature>
<dbReference type="EMBL" id="JACRSW010000027">
    <property type="protein sequence ID" value="MBC8557458.1"/>
    <property type="molecule type" value="Genomic_DNA"/>
</dbReference>
<dbReference type="Pfam" id="PF01061">
    <property type="entry name" value="ABC2_membrane"/>
    <property type="match status" value="1"/>
</dbReference>
<organism evidence="12 13">
    <name type="scientific">Jutongia hominis</name>
    <dbReference type="NCBI Taxonomy" id="2763664"/>
    <lineage>
        <taxon>Bacteria</taxon>
        <taxon>Bacillati</taxon>
        <taxon>Bacillota</taxon>
        <taxon>Clostridia</taxon>
        <taxon>Lachnospirales</taxon>
        <taxon>Lachnospiraceae</taxon>
        <taxon>Jutongia</taxon>
    </lineage>
</organism>
<evidence type="ECO:0000313" key="12">
    <source>
        <dbReference type="EMBL" id="MBC8557458.1"/>
    </source>
</evidence>
<feature type="domain" description="ABC transporter" evidence="11">
    <location>
        <begin position="240"/>
        <end position="477"/>
    </location>
</feature>
<keyword evidence="4" id="KW-0547">Nucleotide-binding</keyword>
<feature type="domain" description="FHA" evidence="10">
    <location>
        <begin position="48"/>
        <end position="94"/>
    </location>
</feature>
<feature type="transmembrane region" description="Helical" evidence="9">
    <location>
        <begin position="766"/>
        <end position="785"/>
    </location>
</feature>
<dbReference type="CDD" id="cd00060">
    <property type="entry name" value="FHA"/>
    <property type="match status" value="2"/>
</dbReference>
<comment type="caution">
    <text evidence="12">The sequence shown here is derived from an EMBL/GenBank/DDBJ whole genome shotgun (WGS) entry which is preliminary data.</text>
</comment>
<dbReference type="InterPro" id="IPR003439">
    <property type="entry name" value="ABC_transporter-like_ATP-bd"/>
</dbReference>
<keyword evidence="3 9" id="KW-0812">Transmembrane</keyword>
<dbReference type="PROSITE" id="PS50006">
    <property type="entry name" value="FHA_DOMAIN"/>
    <property type="match status" value="2"/>
</dbReference>
<dbReference type="Proteomes" id="UP000637513">
    <property type="component" value="Unassembled WGS sequence"/>
</dbReference>
<name>A0ABR7MUP6_9FIRM</name>
<keyword evidence="13" id="KW-1185">Reference proteome</keyword>